<dbReference type="SFLD" id="SFLDS00029">
    <property type="entry name" value="Radical_SAM"/>
    <property type="match status" value="1"/>
</dbReference>
<evidence type="ECO:0000313" key="8">
    <source>
        <dbReference type="EMBL" id="EHQ34634.1"/>
    </source>
</evidence>
<dbReference type="HOGENOM" id="CLU_058377_0_0_2"/>
<dbReference type="SFLD" id="SFLDG01083">
    <property type="entry name" value="Uncharacterised_Radical_SAM_Su"/>
    <property type="match status" value="1"/>
</dbReference>
<dbReference type="InterPro" id="IPR013785">
    <property type="entry name" value="Aldolase_TIM"/>
</dbReference>
<evidence type="ECO:0000259" key="7">
    <source>
        <dbReference type="PROSITE" id="PS51918"/>
    </source>
</evidence>
<evidence type="ECO:0000256" key="3">
    <source>
        <dbReference type="ARBA" id="ARBA00022691"/>
    </source>
</evidence>
<protein>
    <submittedName>
        <fullName evidence="8">Radical SAM domain protein</fullName>
    </submittedName>
</protein>
<feature type="domain" description="Radical SAM core" evidence="7">
    <location>
        <begin position="17"/>
        <end position="254"/>
    </location>
</feature>
<dbReference type="Proteomes" id="UP000005741">
    <property type="component" value="Chromosome"/>
</dbReference>
<dbReference type="GO" id="GO:0003824">
    <property type="term" value="F:catalytic activity"/>
    <property type="evidence" value="ECO:0007669"/>
    <property type="project" value="InterPro"/>
</dbReference>
<evidence type="ECO:0000256" key="1">
    <source>
        <dbReference type="ARBA" id="ARBA00001966"/>
    </source>
</evidence>
<dbReference type="Gene3D" id="1.10.10.10">
    <property type="entry name" value="Winged helix-like DNA-binding domain superfamily/Winged helix DNA-binding domain"/>
    <property type="match status" value="1"/>
</dbReference>
<dbReference type="Pfam" id="PF04055">
    <property type="entry name" value="Radical_SAM"/>
    <property type="match status" value="1"/>
</dbReference>
<gene>
    <name evidence="8" type="ORF">Metlim_0497</name>
</gene>
<organism evidence="8 9">
    <name type="scientific">Methanoplanus limicola DSM 2279</name>
    <dbReference type="NCBI Taxonomy" id="937775"/>
    <lineage>
        <taxon>Archaea</taxon>
        <taxon>Methanobacteriati</taxon>
        <taxon>Methanobacteriota</taxon>
        <taxon>Stenosarchaea group</taxon>
        <taxon>Methanomicrobia</taxon>
        <taxon>Methanomicrobiales</taxon>
        <taxon>Methanomicrobiaceae</taxon>
        <taxon>Methanoplanus</taxon>
    </lineage>
</organism>
<sequence>MNNDTNNANNYRHLFGPVPSRRLGISLGIDLVPPKTCNYNCIYCECGRTTSLTAKRREYVPTAEVTEELDSYLSASPRLDYITFSGSGEPTLHSGTGEICRYIKSKFPGYRIALLTNGGLFSDKSVRDEVMDMDVIIPSLDSATEAGFMKIDRPCSSVVIDEIIFGLAELRKEFSGEIWLEIFVVPGLNDTEEELAALSEAVHRIAPDRVQLNTLDRPGVVDWIRAATPEEMERFAAGLGYEGTEITGRPSSRSGIGSFSGDAVEQIMQTIRRRPCTAGDLSSVLGMHKNEVNKYIQLLIEEGRIREKRENRGIFFRISEEN</sequence>
<dbReference type="STRING" id="937775.Metlim_0497"/>
<keyword evidence="5" id="KW-0408">Iron</keyword>
<dbReference type="Gene3D" id="3.20.20.70">
    <property type="entry name" value="Aldolase class I"/>
    <property type="match status" value="1"/>
</dbReference>
<proteinExistence type="predicted"/>
<dbReference type="AlphaFoldDB" id="H1Z2A5"/>
<evidence type="ECO:0000256" key="5">
    <source>
        <dbReference type="ARBA" id="ARBA00023004"/>
    </source>
</evidence>
<name>H1Z2A5_9EURY</name>
<keyword evidence="2" id="KW-0004">4Fe-4S</keyword>
<keyword evidence="4" id="KW-0479">Metal-binding</keyword>
<dbReference type="CDD" id="cd00090">
    <property type="entry name" value="HTH_ARSR"/>
    <property type="match status" value="1"/>
</dbReference>
<dbReference type="InterPro" id="IPR036388">
    <property type="entry name" value="WH-like_DNA-bd_sf"/>
</dbReference>
<evidence type="ECO:0000256" key="2">
    <source>
        <dbReference type="ARBA" id="ARBA00022485"/>
    </source>
</evidence>
<dbReference type="GO" id="GO:0051539">
    <property type="term" value="F:4 iron, 4 sulfur cluster binding"/>
    <property type="evidence" value="ECO:0007669"/>
    <property type="project" value="UniProtKB-KW"/>
</dbReference>
<dbReference type="CDD" id="cd01335">
    <property type="entry name" value="Radical_SAM"/>
    <property type="match status" value="1"/>
</dbReference>
<dbReference type="InterPro" id="IPR011991">
    <property type="entry name" value="ArsR-like_HTH"/>
</dbReference>
<dbReference type="EMBL" id="CM001436">
    <property type="protein sequence ID" value="EHQ34634.1"/>
    <property type="molecule type" value="Genomic_DNA"/>
</dbReference>
<dbReference type="SUPFAM" id="SSF102114">
    <property type="entry name" value="Radical SAM enzymes"/>
    <property type="match status" value="1"/>
</dbReference>
<evidence type="ECO:0000313" key="9">
    <source>
        <dbReference type="Proteomes" id="UP000005741"/>
    </source>
</evidence>
<dbReference type="PANTHER" id="PTHR43787">
    <property type="entry name" value="FEMO COFACTOR BIOSYNTHESIS PROTEIN NIFB-RELATED"/>
    <property type="match status" value="1"/>
</dbReference>
<dbReference type="PROSITE" id="PS51918">
    <property type="entry name" value="RADICAL_SAM"/>
    <property type="match status" value="1"/>
</dbReference>
<dbReference type="SUPFAM" id="SSF46785">
    <property type="entry name" value="Winged helix' DNA-binding domain"/>
    <property type="match status" value="1"/>
</dbReference>
<keyword evidence="6" id="KW-0411">Iron-sulfur</keyword>
<evidence type="ECO:0000256" key="6">
    <source>
        <dbReference type="ARBA" id="ARBA00023014"/>
    </source>
</evidence>
<reference evidence="8 9" key="1">
    <citation type="submission" date="2011-10" db="EMBL/GenBank/DDBJ databases">
        <title>The Improved High-Quality Draft genome of Methanoplanus limicola DSM 2279.</title>
        <authorList>
            <consortium name="US DOE Joint Genome Institute (JGI-PGF)"/>
            <person name="Lucas S."/>
            <person name="Copeland A."/>
            <person name="Lapidus A."/>
            <person name="Glavina del Rio T."/>
            <person name="Dalin E."/>
            <person name="Tice H."/>
            <person name="Bruce D."/>
            <person name="Goodwin L."/>
            <person name="Pitluck S."/>
            <person name="Peters L."/>
            <person name="Mikhailova N."/>
            <person name="Lu M."/>
            <person name="Kyrpides N."/>
            <person name="Mavromatis K."/>
            <person name="Ivanova N."/>
            <person name="Markowitz V."/>
            <person name="Cheng J.-F."/>
            <person name="Hugenholtz P."/>
            <person name="Woyke T."/>
            <person name="Wu D."/>
            <person name="Wirth R."/>
            <person name="Brambilla E.-M."/>
            <person name="Klenk H.-P."/>
            <person name="Eisen J.A."/>
        </authorList>
    </citation>
    <scope>NUCLEOTIDE SEQUENCE [LARGE SCALE GENOMIC DNA]</scope>
    <source>
        <strain evidence="8 9">DSM 2279</strain>
    </source>
</reference>
<dbReference type="InterPro" id="IPR058240">
    <property type="entry name" value="rSAM_sf"/>
</dbReference>
<dbReference type="GO" id="GO:0046872">
    <property type="term" value="F:metal ion binding"/>
    <property type="evidence" value="ECO:0007669"/>
    <property type="project" value="UniProtKB-KW"/>
</dbReference>
<dbReference type="OrthoDB" id="17974at2157"/>
<dbReference type="PANTHER" id="PTHR43787:SF11">
    <property type="entry name" value="UPF0026 PROTEIN SLR1464"/>
    <property type="match status" value="1"/>
</dbReference>
<keyword evidence="3" id="KW-0949">S-adenosyl-L-methionine</keyword>
<dbReference type="RefSeq" id="WP_004076305.1">
    <property type="nucleotide sequence ID" value="NZ_CM001436.1"/>
</dbReference>
<keyword evidence="9" id="KW-1185">Reference proteome</keyword>
<dbReference type="InterPro" id="IPR007197">
    <property type="entry name" value="rSAM"/>
</dbReference>
<comment type="cofactor">
    <cofactor evidence="1">
        <name>[4Fe-4S] cluster</name>
        <dbReference type="ChEBI" id="CHEBI:49883"/>
    </cofactor>
</comment>
<dbReference type="InterPro" id="IPR040084">
    <property type="entry name" value="GTPase_Obg"/>
</dbReference>
<dbReference type="InterPro" id="IPR036390">
    <property type="entry name" value="WH_DNA-bd_sf"/>
</dbReference>
<accession>H1Z2A5</accession>
<evidence type="ECO:0000256" key="4">
    <source>
        <dbReference type="ARBA" id="ARBA00022723"/>
    </source>
</evidence>
<dbReference type="InParanoid" id="H1Z2A5"/>